<sequence length="444" mass="51253">MSLRAKSHTDLQTAGRSSLDDRLSSSMSSSNFNRGSRFGNVTGEEFKGHSRSIRRPVRAVRPVSAVSSTGSFLQINHLQGELVRKRKECEDLRKENKFLSNEIHMERIMMRTESELTMRNLRNLNQELQAQVKELKQKLYLSQQRVSLCSRAADEAEGSRGEAEKTRNLAEARALGSQRDKETSERERSRLREELQLLMKEHTDLQRSAALTEKSYFESQLKLDRVSGEKQVLLQENRSTRGERDELRHQLRNVTEENVQIKQREMASRRRAVASEEEGEKANQAQREAEAERRLAEKERQERASECLRWREKHQEINERFRAEEDLKALRQNKSCQANIKSYFLCMTESNQRVKILRNQDGAPRSFTEGDPVFIPTPECSPEEPERSSSRTLLRVSAPLTGRDPGPGHFDELPAFGGAETDAAPHTRRSRKVVDYFWIPTDQE</sequence>
<evidence type="ECO:0000313" key="3">
    <source>
        <dbReference type="EMBL" id="KAK5901741.1"/>
    </source>
</evidence>
<proteinExistence type="predicted"/>
<feature type="compositionally biased region" description="Basic and acidic residues" evidence="2">
    <location>
        <begin position="178"/>
        <end position="189"/>
    </location>
</feature>
<evidence type="ECO:0000313" key="4">
    <source>
        <dbReference type="Proteomes" id="UP001335648"/>
    </source>
</evidence>
<feature type="compositionally biased region" description="Basic and acidic residues" evidence="2">
    <location>
        <begin position="287"/>
        <end position="297"/>
    </location>
</feature>
<keyword evidence="4" id="KW-1185">Reference proteome</keyword>
<feature type="region of interest" description="Disordered" evidence="2">
    <location>
        <begin position="362"/>
        <end position="427"/>
    </location>
</feature>
<gene>
    <name evidence="3" type="ORF">CesoFtcFv8_007070</name>
</gene>
<dbReference type="Proteomes" id="UP001335648">
    <property type="component" value="Unassembled WGS sequence"/>
</dbReference>
<feature type="compositionally biased region" description="Basic and acidic residues" evidence="2">
    <location>
        <begin position="152"/>
        <end position="170"/>
    </location>
</feature>
<evidence type="ECO:0000256" key="1">
    <source>
        <dbReference type="SAM" id="Coils"/>
    </source>
</evidence>
<comment type="caution">
    <text evidence="3">The sequence shown here is derived from an EMBL/GenBank/DDBJ whole genome shotgun (WGS) entry which is preliminary data.</text>
</comment>
<keyword evidence="1" id="KW-0175">Coiled coil</keyword>
<protein>
    <submittedName>
        <fullName evidence="3">Uncharacterized protein</fullName>
    </submittedName>
</protein>
<feature type="region of interest" description="Disordered" evidence="2">
    <location>
        <begin position="152"/>
        <end position="189"/>
    </location>
</feature>
<feature type="compositionally biased region" description="Low complexity" evidence="2">
    <location>
        <begin position="24"/>
        <end position="38"/>
    </location>
</feature>
<feature type="coiled-coil region" evidence="1">
    <location>
        <begin position="75"/>
        <end position="145"/>
    </location>
</feature>
<evidence type="ECO:0000256" key="2">
    <source>
        <dbReference type="SAM" id="MobiDB-lite"/>
    </source>
</evidence>
<dbReference type="EMBL" id="JAULUE010002051">
    <property type="protein sequence ID" value="KAK5901741.1"/>
    <property type="molecule type" value="Genomic_DNA"/>
</dbReference>
<feature type="region of interest" description="Disordered" evidence="2">
    <location>
        <begin position="1"/>
        <end position="53"/>
    </location>
</feature>
<organism evidence="3 4">
    <name type="scientific">Champsocephalus esox</name>
    <name type="common">pike icefish</name>
    <dbReference type="NCBI Taxonomy" id="159716"/>
    <lineage>
        <taxon>Eukaryota</taxon>
        <taxon>Metazoa</taxon>
        <taxon>Chordata</taxon>
        <taxon>Craniata</taxon>
        <taxon>Vertebrata</taxon>
        <taxon>Euteleostomi</taxon>
        <taxon>Actinopterygii</taxon>
        <taxon>Neopterygii</taxon>
        <taxon>Teleostei</taxon>
        <taxon>Neoteleostei</taxon>
        <taxon>Acanthomorphata</taxon>
        <taxon>Eupercaria</taxon>
        <taxon>Perciformes</taxon>
        <taxon>Notothenioidei</taxon>
        <taxon>Channichthyidae</taxon>
        <taxon>Champsocephalus</taxon>
    </lineage>
</organism>
<dbReference type="AlphaFoldDB" id="A0AAN8CCQ8"/>
<reference evidence="3 4" key="1">
    <citation type="journal article" date="2023" name="Mol. Biol. Evol.">
        <title>Genomics of Secondarily Temperate Adaptation in the Only Non-Antarctic Icefish.</title>
        <authorList>
            <person name="Rivera-Colon A.G."/>
            <person name="Rayamajhi N."/>
            <person name="Minhas B.F."/>
            <person name="Madrigal G."/>
            <person name="Bilyk K.T."/>
            <person name="Yoon V."/>
            <person name="Hune M."/>
            <person name="Gregory S."/>
            <person name="Cheng C.H.C."/>
            <person name="Catchen J.M."/>
        </authorList>
    </citation>
    <scope>NUCLEOTIDE SEQUENCE [LARGE SCALE GENOMIC DNA]</scope>
    <source>
        <strain evidence="3">JC2023a</strain>
    </source>
</reference>
<accession>A0AAN8CCQ8</accession>
<feature type="region of interest" description="Disordered" evidence="2">
    <location>
        <begin position="257"/>
        <end position="297"/>
    </location>
</feature>
<name>A0AAN8CCQ8_9TELE</name>